<name>A0ABN1ULE4_9ACTN</name>
<feature type="region of interest" description="Disordered" evidence="1">
    <location>
        <begin position="47"/>
        <end position="91"/>
    </location>
</feature>
<comment type="caution">
    <text evidence="2">The sequence shown here is derived from an EMBL/GenBank/DDBJ whole genome shotgun (WGS) entry which is preliminary data.</text>
</comment>
<accession>A0ABN1ULE4</accession>
<dbReference type="RefSeq" id="WP_343909250.1">
    <property type="nucleotide sequence ID" value="NZ_BAAAJE010000023.1"/>
</dbReference>
<dbReference type="EMBL" id="BAAAJE010000023">
    <property type="protein sequence ID" value="GAA1156832.1"/>
    <property type="molecule type" value="Genomic_DNA"/>
</dbReference>
<evidence type="ECO:0000313" key="3">
    <source>
        <dbReference type="Proteomes" id="UP001499979"/>
    </source>
</evidence>
<feature type="compositionally biased region" description="Gly residues" evidence="1">
    <location>
        <begin position="54"/>
        <end position="63"/>
    </location>
</feature>
<protein>
    <submittedName>
        <fullName evidence="2">Uncharacterized protein</fullName>
    </submittedName>
</protein>
<reference evidence="2 3" key="1">
    <citation type="journal article" date="2019" name="Int. J. Syst. Evol. Microbiol.">
        <title>The Global Catalogue of Microorganisms (GCM) 10K type strain sequencing project: providing services to taxonomists for standard genome sequencing and annotation.</title>
        <authorList>
            <consortium name="The Broad Institute Genomics Platform"/>
            <consortium name="The Broad Institute Genome Sequencing Center for Infectious Disease"/>
            <person name="Wu L."/>
            <person name="Ma J."/>
        </authorList>
    </citation>
    <scope>NUCLEOTIDE SEQUENCE [LARGE SCALE GENOMIC DNA]</scope>
    <source>
        <strain evidence="2 3">JCM 11813</strain>
    </source>
</reference>
<organism evidence="2 3">
    <name type="scientific">Nocardioides aquiterrae</name>
    <dbReference type="NCBI Taxonomy" id="203799"/>
    <lineage>
        <taxon>Bacteria</taxon>
        <taxon>Bacillati</taxon>
        <taxon>Actinomycetota</taxon>
        <taxon>Actinomycetes</taxon>
        <taxon>Propionibacteriales</taxon>
        <taxon>Nocardioidaceae</taxon>
        <taxon>Nocardioides</taxon>
    </lineage>
</organism>
<feature type="compositionally biased region" description="Low complexity" evidence="1">
    <location>
        <begin position="64"/>
        <end position="74"/>
    </location>
</feature>
<sequence>MKIVNGDQAPVLEHTEAVGLLQEMAAVVRTIFAVDVAPYAAQEAPQEIHPTTAGAGGVPGSGGAAPAPAVVPSASPAPPATPLAAPPASIPVPGVTLLQEIAFLDD</sequence>
<proteinExistence type="predicted"/>
<evidence type="ECO:0000256" key="1">
    <source>
        <dbReference type="SAM" id="MobiDB-lite"/>
    </source>
</evidence>
<evidence type="ECO:0000313" key="2">
    <source>
        <dbReference type="EMBL" id="GAA1156832.1"/>
    </source>
</evidence>
<gene>
    <name evidence="2" type="ORF">GCM10009606_38550</name>
</gene>
<keyword evidence="3" id="KW-1185">Reference proteome</keyword>
<feature type="compositionally biased region" description="Pro residues" evidence="1">
    <location>
        <begin position="75"/>
        <end position="90"/>
    </location>
</feature>
<dbReference type="Proteomes" id="UP001499979">
    <property type="component" value="Unassembled WGS sequence"/>
</dbReference>